<evidence type="ECO:0000259" key="2">
    <source>
        <dbReference type="Pfam" id="PF12973"/>
    </source>
</evidence>
<evidence type="ECO:0000256" key="1">
    <source>
        <dbReference type="SAM" id="MobiDB-lite"/>
    </source>
</evidence>
<proteinExistence type="predicted"/>
<gene>
    <name evidence="3" type="ORF">TO10_v1_640023</name>
</gene>
<reference evidence="3" key="1">
    <citation type="submission" date="2015-10" db="EMBL/GenBank/DDBJ databases">
        <authorList>
            <person name="Gilbert D.G."/>
        </authorList>
    </citation>
    <scope>NUCLEOTIDE SEQUENCE</scope>
    <source>
        <strain evidence="3">Phyl III-seqv23</strain>
    </source>
</reference>
<protein>
    <submittedName>
        <fullName evidence="3">Putative transcriptional activator transcription regulator protein</fullName>
    </submittedName>
</protein>
<accession>A0A0S4WIE6</accession>
<evidence type="ECO:0000313" key="3">
    <source>
        <dbReference type="EMBL" id="CUV46619.1"/>
    </source>
</evidence>
<dbReference type="SMR" id="A0A0S4WIE6"/>
<dbReference type="SUPFAM" id="SSF51182">
    <property type="entry name" value="RmlC-like cupins"/>
    <property type="match status" value="2"/>
</dbReference>
<dbReference type="Pfam" id="PF12973">
    <property type="entry name" value="Cupin_7"/>
    <property type="match status" value="1"/>
</dbReference>
<dbReference type="CDD" id="cd20303">
    <property type="entry name" value="cupin_ChrR_1"/>
    <property type="match status" value="1"/>
</dbReference>
<dbReference type="EMBL" id="LN899827">
    <property type="protein sequence ID" value="CUV46619.1"/>
    <property type="molecule type" value="Genomic_DNA"/>
</dbReference>
<feature type="domain" description="ChrR-like cupin" evidence="2">
    <location>
        <begin position="37"/>
        <end position="139"/>
    </location>
</feature>
<name>A0A0S4WIE6_RALSL</name>
<dbReference type="Gene3D" id="2.60.120.10">
    <property type="entry name" value="Jelly Rolls"/>
    <property type="match status" value="1"/>
</dbReference>
<dbReference type="AlphaFoldDB" id="A0A0S4WIE6"/>
<sequence>MISPATDPRRGDRAAAVPPRSTHGVPIAMLVNHDFSQRAVVAPGQYHWVTSPQDGVDRVMLDRLGKEKARATSIVRYATASHFPHHQHPGGEEILVLAGTLIEGARRYPAGWYLRNPPGSSHQPSSDEGALLFVKLWQMSGREQEPVRIDTRDPSRWVAREGRETCRLFADHTEQVSIERIAAGVQILDTPVGGAELLVLDGTLQEGTQQHDRGAWIRLPPGECPTLVSGGAGAMVYLKTGHLMGSRSNEGAEC</sequence>
<feature type="region of interest" description="Disordered" evidence="1">
    <location>
        <begin position="1"/>
        <end position="21"/>
    </location>
</feature>
<dbReference type="InterPro" id="IPR014710">
    <property type="entry name" value="RmlC-like_jellyroll"/>
</dbReference>
<dbReference type="InterPro" id="IPR011051">
    <property type="entry name" value="RmlC_Cupin_sf"/>
</dbReference>
<dbReference type="InterPro" id="IPR025979">
    <property type="entry name" value="ChrR-like_cupin_dom"/>
</dbReference>
<organism evidence="3">
    <name type="scientific">Ralstonia solanacearum</name>
    <name type="common">Pseudomonas solanacearum</name>
    <dbReference type="NCBI Taxonomy" id="305"/>
    <lineage>
        <taxon>Bacteria</taxon>
        <taxon>Pseudomonadati</taxon>
        <taxon>Pseudomonadota</taxon>
        <taxon>Betaproteobacteria</taxon>
        <taxon>Burkholderiales</taxon>
        <taxon>Burkholderiaceae</taxon>
        <taxon>Ralstonia</taxon>
        <taxon>Ralstonia solanacearum species complex</taxon>
    </lineage>
</organism>